<dbReference type="KEGG" id="vg:77951906"/>
<gene>
    <name evidence="2" type="primary">61</name>
    <name evidence="2" type="ORF">PBI_CHIDIEBERE_61</name>
</gene>
<dbReference type="Proteomes" id="UP000423645">
    <property type="component" value="Segment"/>
</dbReference>
<feature type="transmembrane region" description="Helical" evidence="1">
    <location>
        <begin position="65"/>
        <end position="84"/>
    </location>
</feature>
<accession>A0A649VLY8</accession>
<dbReference type="GeneID" id="77951906"/>
<dbReference type="EMBL" id="MN586022">
    <property type="protein sequence ID" value="QGJ92952.1"/>
    <property type="molecule type" value="Genomic_DNA"/>
</dbReference>
<dbReference type="RefSeq" id="YP_010675579.1">
    <property type="nucleotide sequence ID" value="NC_071005.1"/>
</dbReference>
<feature type="transmembrane region" description="Helical" evidence="1">
    <location>
        <begin position="90"/>
        <end position="110"/>
    </location>
</feature>
<keyword evidence="1" id="KW-1133">Transmembrane helix</keyword>
<reference evidence="2 3" key="1">
    <citation type="submission" date="2019-10" db="EMBL/GenBank/DDBJ databases">
        <authorList>
            <person name="Zack K.M."/>
            <person name="Garlena R.A."/>
            <person name="Russell D.A."/>
            <person name="Pope W.H."/>
            <person name="Jacobs-Sera D."/>
            <person name="Hatfull G.F."/>
        </authorList>
    </citation>
    <scope>NUCLEOTIDE SEQUENCE [LARGE SCALE GENOMIC DNA]</scope>
</reference>
<sequence>MSNPYASTQAVSNDANLQPPATFTNYVPPIPGVTPGPADLQLALAAYAQRKLAEQKWYQKSKNTVVTAVGGAATLAGSYVTYLLASGTDVPQWVTLIVGLIGFIGTVVGVKNSKNGFTFQGAAQLQQAVLDPVVLTTVQRVMAQEPFPAHIAEGAEAAIERAAKEARQWVDETQNGSQG</sequence>
<organism evidence="2 3">
    <name type="scientific">Gordonia phage Chidiebere</name>
    <dbReference type="NCBI Taxonomy" id="2656530"/>
    <lineage>
        <taxon>Viruses</taxon>
        <taxon>Duplodnaviria</taxon>
        <taxon>Heunggongvirae</taxon>
        <taxon>Uroviricota</taxon>
        <taxon>Caudoviricetes</taxon>
        <taxon>Chidieberevirus</taxon>
        <taxon>Chidieberevirus chidiebere</taxon>
    </lineage>
</organism>
<keyword evidence="3" id="KW-1185">Reference proteome</keyword>
<evidence type="ECO:0000313" key="3">
    <source>
        <dbReference type="Proteomes" id="UP000423645"/>
    </source>
</evidence>
<evidence type="ECO:0000313" key="2">
    <source>
        <dbReference type="EMBL" id="QGJ92952.1"/>
    </source>
</evidence>
<name>A0A649VLY8_9CAUD</name>
<keyword evidence="1" id="KW-0812">Transmembrane</keyword>
<keyword evidence="1" id="KW-0472">Membrane</keyword>
<protein>
    <submittedName>
        <fullName evidence="2">Membrane protein</fullName>
    </submittedName>
</protein>
<evidence type="ECO:0000256" key="1">
    <source>
        <dbReference type="SAM" id="Phobius"/>
    </source>
</evidence>
<proteinExistence type="predicted"/>